<reference evidence="3" key="1">
    <citation type="submission" date="2022-11" db="UniProtKB">
        <authorList>
            <consortium name="WormBaseParasite"/>
        </authorList>
    </citation>
    <scope>IDENTIFICATION</scope>
</reference>
<keyword evidence="1" id="KW-0812">Transmembrane</keyword>
<sequence>MNWNQKYDQNEFTALGPDKLPDTAKVSTVTNFPIARKAGFTGLYGHIRAHLNYFDNYEELEQTVLICFMRNSMGKYYDMLFKNLLLCFNVLTILNYLLIVIYLQKSLILKYLPCGIHVTNLRMINTDDDNARLTKVLFFYTGVYFTTNMAFSTSLKLLSVELS</sequence>
<name>A0A915JRS6_ROMCU</name>
<keyword evidence="2" id="KW-1185">Reference proteome</keyword>
<keyword evidence="1" id="KW-1133">Transmembrane helix</keyword>
<protein>
    <submittedName>
        <fullName evidence="3">Uncharacterized protein</fullName>
    </submittedName>
</protein>
<evidence type="ECO:0000256" key="1">
    <source>
        <dbReference type="SAM" id="Phobius"/>
    </source>
</evidence>
<keyword evidence="1" id="KW-0472">Membrane</keyword>
<feature type="transmembrane region" description="Helical" evidence="1">
    <location>
        <begin position="137"/>
        <end position="158"/>
    </location>
</feature>
<evidence type="ECO:0000313" key="2">
    <source>
        <dbReference type="Proteomes" id="UP000887565"/>
    </source>
</evidence>
<proteinExistence type="predicted"/>
<evidence type="ECO:0000313" key="3">
    <source>
        <dbReference type="WBParaSite" id="nRc.2.0.1.t29000-RA"/>
    </source>
</evidence>
<organism evidence="2 3">
    <name type="scientific">Romanomermis culicivorax</name>
    <name type="common">Nematode worm</name>
    <dbReference type="NCBI Taxonomy" id="13658"/>
    <lineage>
        <taxon>Eukaryota</taxon>
        <taxon>Metazoa</taxon>
        <taxon>Ecdysozoa</taxon>
        <taxon>Nematoda</taxon>
        <taxon>Enoplea</taxon>
        <taxon>Dorylaimia</taxon>
        <taxon>Mermithida</taxon>
        <taxon>Mermithoidea</taxon>
        <taxon>Mermithidae</taxon>
        <taxon>Romanomermis</taxon>
    </lineage>
</organism>
<dbReference type="Proteomes" id="UP000887565">
    <property type="component" value="Unplaced"/>
</dbReference>
<accession>A0A915JRS6</accession>
<feature type="transmembrane region" description="Helical" evidence="1">
    <location>
        <begin position="80"/>
        <end position="103"/>
    </location>
</feature>
<dbReference type="AlphaFoldDB" id="A0A915JRS6"/>
<dbReference type="WBParaSite" id="nRc.2.0.1.t29000-RA">
    <property type="protein sequence ID" value="nRc.2.0.1.t29000-RA"/>
    <property type="gene ID" value="nRc.2.0.1.g29000"/>
</dbReference>